<dbReference type="Proteomes" id="UP000289660">
    <property type="component" value="Unassembled WGS sequence"/>
</dbReference>
<evidence type="ECO:0000256" key="1">
    <source>
        <dbReference type="SAM" id="Phobius"/>
    </source>
</evidence>
<organism evidence="2 3">
    <name type="scientific">Microcystis aeruginosa NIES-4285</name>
    <dbReference type="NCBI Taxonomy" id="2497681"/>
    <lineage>
        <taxon>Bacteria</taxon>
        <taxon>Bacillati</taxon>
        <taxon>Cyanobacteriota</taxon>
        <taxon>Cyanophyceae</taxon>
        <taxon>Oscillatoriophycideae</taxon>
        <taxon>Chroococcales</taxon>
        <taxon>Microcystaceae</taxon>
        <taxon>Microcystis</taxon>
    </lineage>
</organism>
<gene>
    <name evidence="2" type="ORF">MiAbB_03914</name>
</gene>
<reference evidence="3" key="1">
    <citation type="submission" date="2018-12" db="EMBL/GenBank/DDBJ databases">
        <title>Genome sequence of Microcystis aeruginosa NIES-4285.</title>
        <authorList>
            <person name="Tanabe Y."/>
        </authorList>
    </citation>
    <scope>NUCLEOTIDE SEQUENCE [LARGE SCALE GENOMIC DNA]</scope>
    <source>
        <strain evidence="3">NIES-4285</strain>
    </source>
</reference>
<keyword evidence="1" id="KW-0472">Membrane</keyword>
<evidence type="ECO:0000313" key="2">
    <source>
        <dbReference type="EMBL" id="GCE61970.1"/>
    </source>
</evidence>
<dbReference type="EMBL" id="BIFY01000097">
    <property type="protein sequence ID" value="GCE61970.1"/>
    <property type="molecule type" value="Genomic_DNA"/>
</dbReference>
<proteinExistence type="predicted"/>
<comment type="caution">
    <text evidence="2">The sequence shown here is derived from an EMBL/GenBank/DDBJ whole genome shotgun (WGS) entry which is preliminary data.</text>
</comment>
<protein>
    <recommendedName>
        <fullName evidence="4">Secreted protein</fullName>
    </recommendedName>
</protein>
<dbReference type="AlphaFoldDB" id="A0A402DIB1"/>
<evidence type="ECO:0008006" key="4">
    <source>
        <dbReference type="Google" id="ProtNLM"/>
    </source>
</evidence>
<sequence>MCVCFGRCPVFCVAVSSALSCPVVGFSGSRSVVPAVLGSVLSGLPVGAVVLVGCARGVDGAVRASVPGCRVFRVSGSGRSAFAGRSVRFVRALAAEGGVLFSFPGRACPAGLVPSADSRSCFCGLGSGSWASLALALGLGVPCCVWLPAGVSVPADWGLISVGSGWWVSLPF</sequence>
<accession>A0A402DIB1</accession>
<keyword evidence="1" id="KW-0812">Transmembrane</keyword>
<dbReference type="PROSITE" id="PS51257">
    <property type="entry name" value="PROKAR_LIPOPROTEIN"/>
    <property type="match status" value="1"/>
</dbReference>
<keyword evidence="1" id="KW-1133">Transmembrane helix</keyword>
<name>A0A402DIB1_MICAE</name>
<feature type="transmembrane region" description="Helical" evidence="1">
    <location>
        <begin position="34"/>
        <end position="55"/>
    </location>
</feature>
<evidence type="ECO:0000313" key="3">
    <source>
        <dbReference type="Proteomes" id="UP000289660"/>
    </source>
</evidence>